<feature type="transmembrane region" description="Helical" evidence="7">
    <location>
        <begin position="457"/>
        <end position="478"/>
    </location>
</feature>
<evidence type="ECO:0000313" key="8">
    <source>
        <dbReference type="EMBL" id="CAE8589951.1"/>
    </source>
</evidence>
<dbReference type="Gene3D" id="3.40.50.1000">
    <property type="entry name" value="HAD superfamily/HAD-like"/>
    <property type="match status" value="1"/>
</dbReference>
<dbReference type="Gene3D" id="3.40.1110.10">
    <property type="entry name" value="Calcium-transporting ATPase, cytoplasmic domain N"/>
    <property type="match status" value="1"/>
</dbReference>
<dbReference type="GO" id="GO:0022857">
    <property type="term" value="F:transmembrane transporter activity"/>
    <property type="evidence" value="ECO:0007669"/>
    <property type="project" value="TreeGrafter"/>
</dbReference>
<dbReference type="Proteomes" id="UP000654075">
    <property type="component" value="Unassembled WGS sequence"/>
</dbReference>
<feature type="transmembrane region" description="Helical" evidence="7">
    <location>
        <begin position="610"/>
        <end position="628"/>
    </location>
</feature>
<dbReference type="GO" id="GO:0046872">
    <property type="term" value="F:metal ion binding"/>
    <property type="evidence" value="ECO:0007669"/>
    <property type="project" value="UniProtKB-KW"/>
</dbReference>
<feature type="binding site" evidence="6">
    <location>
        <position position="508"/>
    </location>
    <ligand>
        <name>Zn(2+)</name>
        <dbReference type="ChEBI" id="CHEBI:29105"/>
    </ligand>
</feature>
<dbReference type="SUPFAM" id="SSF56784">
    <property type="entry name" value="HAD-like"/>
    <property type="match status" value="1"/>
</dbReference>
<evidence type="ECO:0000256" key="1">
    <source>
        <dbReference type="ARBA" id="ARBA00004141"/>
    </source>
</evidence>
<name>A0A813DPU9_POLGL</name>
<comment type="subcellular location">
    <subcellularLocation>
        <location evidence="1">Membrane</location>
        <topology evidence="1">Multi-pass membrane protein</topology>
    </subcellularLocation>
</comment>
<organism evidence="8 9">
    <name type="scientific">Polarella glacialis</name>
    <name type="common">Dinoflagellate</name>
    <dbReference type="NCBI Taxonomy" id="89957"/>
    <lineage>
        <taxon>Eukaryota</taxon>
        <taxon>Sar</taxon>
        <taxon>Alveolata</taxon>
        <taxon>Dinophyceae</taxon>
        <taxon>Suessiales</taxon>
        <taxon>Suessiaceae</taxon>
        <taxon>Polarella</taxon>
    </lineage>
</organism>
<feature type="non-terminal residue" evidence="8">
    <location>
        <position position="1"/>
    </location>
</feature>
<comment type="similarity">
    <text evidence="2">Belongs to the cation transport ATPase (P-type) (TC 3.A.3) family. Type IB subfamily.</text>
</comment>
<evidence type="ECO:0000256" key="6">
    <source>
        <dbReference type="PIRSR" id="PIRSR604254-1"/>
    </source>
</evidence>
<dbReference type="InterPro" id="IPR023299">
    <property type="entry name" value="ATPase_P-typ_cyto_dom_N"/>
</dbReference>
<dbReference type="PANTHER" id="PTHR48085:SF5">
    <property type="entry name" value="CADMIUM_ZINC-TRANSPORTING ATPASE HMA4-RELATED"/>
    <property type="match status" value="1"/>
</dbReference>
<dbReference type="PANTHER" id="PTHR48085">
    <property type="entry name" value="CADMIUM/ZINC-TRANSPORTING ATPASE HMA2-RELATED"/>
    <property type="match status" value="1"/>
</dbReference>
<keyword evidence="6" id="KW-0862">Zinc</keyword>
<sequence>ADSGNLEATDFMEYAGKGTEAMVGGLHVRVGSKKFAGQWNTGFLAKGAGTGKLRAQSQGCFAFPSLKKSFSPKGADVRGSSTQIVPSWGLAEAELRARKLEKAGQTICYVAINGSVAGIFGIADAPRPEAQEAVRRLQELGVEAVMLTGDRRATAESVAAKLGISLKKVRAELLPEDKVAAIHELRGDKAFPCLGVRVPGVAMVGDGINDAAALASANVGIAMGATGTFVAVDSAHVVLMDSDLSKLVLSAQLLVQLGRTAVRKIKQNITFALFCKALMLGLTFGGYATLWGAILADLGSNASMVLSLKKKKPKAPQVPCGHNMYPVSNSNARFQLELVRGQAHWFVGVNLKTTKGCEMSVWKHFLADCSSSLQPHSGFAMKPQRQAQVYQAQHDASESSDSDEAATANGGCHLSCAGREAAEPSVESPLRFAALGIIDGTLSHDLSPHVTDEVFNAASHLFGALCSILGTSVLVSGASAHRNPWAIVSFSVYGASLIFLFFASFAHHAIKGSPKVMKVLRTMDYVAIYFLIPGTMMPVCLVCLHDTWVGWVFFGTSLGIAIMGVGLQTICKGPLELPMWASMTIYVTLGWFGAFLAVPAYKCLSFGGAMLLLVGGLAYTGGGMIFTFQCPNPIPGRFGFHEIWHVCVLVGAACHYAAIFFYVWPAMDNA</sequence>
<dbReference type="GO" id="GO:0005524">
    <property type="term" value="F:ATP binding"/>
    <property type="evidence" value="ECO:0007669"/>
    <property type="project" value="InterPro"/>
</dbReference>
<keyword evidence="5 7" id="KW-0472">Membrane</keyword>
<dbReference type="Pfam" id="PF03006">
    <property type="entry name" value="HlyIII"/>
    <property type="match status" value="1"/>
</dbReference>
<feature type="transmembrane region" description="Helical" evidence="7">
    <location>
        <begin position="485"/>
        <end position="506"/>
    </location>
</feature>
<keyword evidence="9" id="KW-1185">Reference proteome</keyword>
<evidence type="ECO:0000256" key="4">
    <source>
        <dbReference type="ARBA" id="ARBA00022989"/>
    </source>
</evidence>
<accession>A0A813DPU9</accession>
<dbReference type="InterPro" id="IPR001757">
    <property type="entry name" value="P_typ_ATPase"/>
</dbReference>
<feature type="binding site" evidence="6">
    <location>
        <position position="641"/>
    </location>
    <ligand>
        <name>Zn(2+)</name>
        <dbReference type="ChEBI" id="CHEBI:29105"/>
    </ligand>
</feature>
<evidence type="ECO:0000256" key="2">
    <source>
        <dbReference type="ARBA" id="ARBA00006024"/>
    </source>
</evidence>
<dbReference type="OrthoDB" id="186812at2759"/>
<feature type="binding site" evidence="6">
    <location>
        <position position="645"/>
    </location>
    <ligand>
        <name>Zn(2+)</name>
        <dbReference type="ChEBI" id="CHEBI:29105"/>
    </ligand>
</feature>
<feature type="transmembrane region" description="Helical" evidence="7">
    <location>
        <begin position="526"/>
        <end position="544"/>
    </location>
</feature>
<dbReference type="InterPro" id="IPR051014">
    <property type="entry name" value="Cation_Transport_ATPase_IB"/>
</dbReference>
<keyword evidence="6" id="KW-0479">Metal-binding</keyword>
<dbReference type="AlphaFoldDB" id="A0A813DPU9"/>
<dbReference type="InterPro" id="IPR023214">
    <property type="entry name" value="HAD_sf"/>
</dbReference>
<evidence type="ECO:0000256" key="3">
    <source>
        <dbReference type="ARBA" id="ARBA00022692"/>
    </source>
</evidence>
<comment type="caution">
    <text evidence="8">The sequence shown here is derived from an EMBL/GenBank/DDBJ whole genome shotgun (WGS) entry which is preliminary data.</text>
</comment>
<evidence type="ECO:0000256" key="5">
    <source>
        <dbReference type="ARBA" id="ARBA00023136"/>
    </source>
</evidence>
<dbReference type="GO" id="GO:0016887">
    <property type="term" value="F:ATP hydrolysis activity"/>
    <property type="evidence" value="ECO:0007669"/>
    <property type="project" value="InterPro"/>
</dbReference>
<evidence type="ECO:0000256" key="7">
    <source>
        <dbReference type="SAM" id="Phobius"/>
    </source>
</evidence>
<evidence type="ECO:0000313" key="9">
    <source>
        <dbReference type="Proteomes" id="UP000654075"/>
    </source>
</evidence>
<gene>
    <name evidence="8" type="ORF">PGLA1383_LOCUS8681</name>
</gene>
<dbReference type="GO" id="GO:0016020">
    <property type="term" value="C:membrane"/>
    <property type="evidence" value="ECO:0007669"/>
    <property type="project" value="UniProtKB-SubCell"/>
</dbReference>
<dbReference type="PRINTS" id="PR00119">
    <property type="entry name" value="CATATPASE"/>
</dbReference>
<dbReference type="InterPro" id="IPR004254">
    <property type="entry name" value="AdipoR/HlyIII-related"/>
</dbReference>
<feature type="transmembrane region" description="Helical" evidence="7">
    <location>
        <begin position="551"/>
        <end position="571"/>
    </location>
</feature>
<dbReference type="EMBL" id="CAJNNV010003991">
    <property type="protein sequence ID" value="CAE8589951.1"/>
    <property type="molecule type" value="Genomic_DNA"/>
</dbReference>
<keyword evidence="4 7" id="KW-1133">Transmembrane helix</keyword>
<protein>
    <submittedName>
        <fullName evidence="8">Uncharacterized protein</fullName>
    </submittedName>
</protein>
<feature type="transmembrane region" description="Helical" evidence="7">
    <location>
        <begin position="643"/>
        <end position="664"/>
    </location>
</feature>
<dbReference type="InterPro" id="IPR036412">
    <property type="entry name" value="HAD-like_sf"/>
</dbReference>
<reference evidence="8" key="1">
    <citation type="submission" date="2021-02" db="EMBL/GenBank/DDBJ databases">
        <authorList>
            <person name="Dougan E. K."/>
            <person name="Rhodes N."/>
            <person name="Thang M."/>
            <person name="Chan C."/>
        </authorList>
    </citation>
    <scope>NUCLEOTIDE SEQUENCE</scope>
</reference>
<dbReference type="NCBIfam" id="TIGR01494">
    <property type="entry name" value="ATPase_P-type"/>
    <property type="match status" value="1"/>
</dbReference>
<feature type="transmembrane region" description="Helical" evidence="7">
    <location>
        <begin position="577"/>
        <end position="598"/>
    </location>
</feature>
<keyword evidence="3 7" id="KW-0812">Transmembrane</keyword>
<dbReference type="Pfam" id="PF00702">
    <property type="entry name" value="Hydrolase"/>
    <property type="match status" value="1"/>
</dbReference>
<proteinExistence type="inferred from homology"/>